<feature type="domain" description="CHK kinase-like" evidence="1">
    <location>
        <begin position="138"/>
        <end position="316"/>
    </location>
</feature>
<gene>
    <name evidence="2" type="ORF">ANN_04520</name>
</gene>
<name>A0ABQ8TAG7_PERAM</name>
<accession>A0ABQ8TAG7</accession>
<reference evidence="2 3" key="1">
    <citation type="journal article" date="2022" name="Allergy">
        <title>Genome assembly and annotation of Periplaneta americana reveal a comprehensive cockroach allergen profile.</title>
        <authorList>
            <person name="Wang L."/>
            <person name="Xiong Q."/>
            <person name="Saelim N."/>
            <person name="Wang L."/>
            <person name="Nong W."/>
            <person name="Wan A.T."/>
            <person name="Shi M."/>
            <person name="Liu X."/>
            <person name="Cao Q."/>
            <person name="Hui J.H.L."/>
            <person name="Sookrung N."/>
            <person name="Leung T.F."/>
            <person name="Tungtrongchitr A."/>
            <person name="Tsui S.K.W."/>
        </authorList>
    </citation>
    <scope>NUCLEOTIDE SEQUENCE [LARGE SCALE GENOMIC DNA]</scope>
    <source>
        <strain evidence="2">PWHHKU_190912</strain>
    </source>
</reference>
<dbReference type="Pfam" id="PF02958">
    <property type="entry name" value="EcKL"/>
    <property type="match status" value="2"/>
</dbReference>
<dbReference type="InterPro" id="IPR015897">
    <property type="entry name" value="CHK_kinase-like"/>
</dbReference>
<keyword evidence="3" id="KW-1185">Reference proteome</keyword>
<dbReference type="PANTHER" id="PTHR11012:SF56">
    <property type="entry name" value="CHK KINASE-LIKE DOMAIN-CONTAINING PROTEIN-RELATED"/>
    <property type="match status" value="1"/>
</dbReference>
<dbReference type="Proteomes" id="UP001148838">
    <property type="component" value="Unassembled WGS sequence"/>
</dbReference>
<dbReference type="InterPro" id="IPR004119">
    <property type="entry name" value="EcKL"/>
</dbReference>
<evidence type="ECO:0000313" key="3">
    <source>
        <dbReference type="Proteomes" id="UP001148838"/>
    </source>
</evidence>
<sequence length="699" mass="80194">MTSSNEITKPEWMSTSFFESAVISAEEDNTITVISSNVKAATAPGDNYGSDMYRAVVKFRRRNETEEISIIIKASKQVSDGSLVKIAGMKKVFDQETAAFAVVFPAMYNLLNEVPSLSNQPFAAKYFYSHSDETASSIVLEDLKRSGFRLADNRMSGLDMKHCLLVMKTIARYHAASLVLYQKDPTMFKPFMNSAFSYDEVTVMEPMFAGNVSRVAKEVEKWPEYREKFLQKLHNIRDTVMKQWYKAIARNDEEFNVLCHGDLWLNNMMFRYSDNTGEVEEVSRNKKYIMASSNEITKPEWMSTTFFENALRYAEEDDNITVISSDVKAATAVGDNYGSDMYRAAVKFRRGSKTEELSIIVKALKEVSDGAVDKIIGMKKVFDQETAAFAIVFPEMYNLLNEVPSLSNQPFAAKYFYSHSDETVSSIVLQDLKVEGFRLADNRISGLDLKHCLLVMKTIARFHAASLVLYQKDPAMVNPFMNNAFSYDEDIGIWEFFASNVYRIAKEVEKWPDYREKFLQKLHNIRDTVMEQWRKAISRNDEEFNVLCHGDLWLNNMMFRYSDDTGEVEDVRFVDFQLTYWTSPAVDLHHFIYTSASDEVLEHSELLIQEYHKALCESLTLLKHPHLQLTMAMINRELHSRGLYAALSTIVLRSIFLADRSKATDVENMTGENDAIQLSDVNKESLKKLLLVFEARGWI</sequence>
<feature type="domain" description="CHK kinase-like" evidence="1">
    <location>
        <begin position="427"/>
        <end position="621"/>
    </location>
</feature>
<comment type="caution">
    <text evidence="2">The sequence shown here is derived from an EMBL/GenBank/DDBJ whole genome shotgun (WGS) entry which is preliminary data.</text>
</comment>
<dbReference type="PANTHER" id="PTHR11012">
    <property type="entry name" value="PROTEIN KINASE-LIKE DOMAIN-CONTAINING"/>
    <property type="match status" value="1"/>
</dbReference>
<dbReference type="SMART" id="SM00587">
    <property type="entry name" value="CHK"/>
    <property type="match status" value="2"/>
</dbReference>
<proteinExistence type="predicted"/>
<evidence type="ECO:0000259" key="1">
    <source>
        <dbReference type="SMART" id="SM00587"/>
    </source>
</evidence>
<protein>
    <recommendedName>
        <fullName evidence="1">CHK kinase-like domain-containing protein</fullName>
    </recommendedName>
</protein>
<dbReference type="Gene3D" id="3.90.1200.10">
    <property type="match status" value="2"/>
</dbReference>
<evidence type="ECO:0000313" key="2">
    <source>
        <dbReference type="EMBL" id="KAJ4442923.1"/>
    </source>
</evidence>
<organism evidence="2 3">
    <name type="scientific">Periplaneta americana</name>
    <name type="common">American cockroach</name>
    <name type="synonym">Blatta americana</name>
    <dbReference type="NCBI Taxonomy" id="6978"/>
    <lineage>
        <taxon>Eukaryota</taxon>
        <taxon>Metazoa</taxon>
        <taxon>Ecdysozoa</taxon>
        <taxon>Arthropoda</taxon>
        <taxon>Hexapoda</taxon>
        <taxon>Insecta</taxon>
        <taxon>Pterygota</taxon>
        <taxon>Neoptera</taxon>
        <taxon>Polyneoptera</taxon>
        <taxon>Dictyoptera</taxon>
        <taxon>Blattodea</taxon>
        <taxon>Blattoidea</taxon>
        <taxon>Blattidae</taxon>
        <taxon>Blattinae</taxon>
        <taxon>Periplaneta</taxon>
    </lineage>
</organism>
<dbReference type="InterPro" id="IPR011009">
    <property type="entry name" value="Kinase-like_dom_sf"/>
</dbReference>
<dbReference type="EMBL" id="JAJSOF020000013">
    <property type="protein sequence ID" value="KAJ4442923.1"/>
    <property type="molecule type" value="Genomic_DNA"/>
</dbReference>
<dbReference type="SUPFAM" id="SSF56112">
    <property type="entry name" value="Protein kinase-like (PK-like)"/>
    <property type="match status" value="2"/>
</dbReference>